<reference evidence="7 8" key="1">
    <citation type="submission" date="2016-03" db="EMBL/GenBank/DDBJ databases">
        <authorList>
            <person name="Devillers H."/>
        </authorList>
    </citation>
    <scope>NUCLEOTIDE SEQUENCE [LARGE SCALE GENOMIC DNA]</scope>
    <source>
        <strain evidence="7">CBS 10888</strain>
    </source>
</reference>
<dbReference type="PANTHER" id="PTHR31778">
    <property type="entry name" value="BUD SITE SELECTION PROTEIN RAX2"/>
    <property type="match status" value="1"/>
</dbReference>
<dbReference type="InterPro" id="IPR048266">
    <property type="entry name" value="Rax2-like_second"/>
</dbReference>
<protein>
    <submittedName>
        <fullName evidence="7">LADA_0F03510g1_1</fullName>
    </submittedName>
</protein>
<evidence type="ECO:0000256" key="1">
    <source>
        <dbReference type="SAM" id="MobiDB-lite"/>
    </source>
</evidence>
<evidence type="ECO:0000259" key="4">
    <source>
        <dbReference type="Pfam" id="PF12768"/>
    </source>
</evidence>
<evidence type="ECO:0000259" key="5">
    <source>
        <dbReference type="Pfam" id="PF20842"/>
    </source>
</evidence>
<feature type="chain" id="PRO_5009236053" evidence="3">
    <location>
        <begin position="21"/>
        <end position="1224"/>
    </location>
</feature>
<evidence type="ECO:0000313" key="7">
    <source>
        <dbReference type="EMBL" id="SCU90358.1"/>
    </source>
</evidence>
<proteinExistence type="predicted"/>
<feature type="domain" description="Rax2-like second" evidence="5">
    <location>
        <begin position="253"/>
        <end position="418"/>
    </location>
</feature>
<dbReference type="GO" id="GO:0005935">
    <property type="term" value="C:cellular bud neck"/>
    <property type="evidence" value="ECO:0007669"/>
    <property type="project" value="EnsemblFungi"/>
</dbReference>
<dbReference type="Pfam" id="PF12768">
    <property type="entry name" value="Rax2"/>
    <property type="match status" value="1"/>
</dbReference>
<keyword evidence="2" id="KW-0812">Transmembrane</keyword>
<dbReference type="Proteomes" id="UP000190274">
    <property type="component" value="Chromosome F"/>
</dbReference>
<feature type="compositionally biased region" description="Low complexity" evidence="1">
    <location>
        <begin position="1135"/>
        <end position="1152"/>
    </location>
</feature>
<dbReference type="GO" id="GO:0007121">
    <property type="term" value="P:bipolar cellular bud site selection"/>
    <property type="evidence" value="ECO:0007669"/>
    <property type="project" value="EnsemblFungi"/>
</dbReference>
<dbReference type="SUPFAM" id="SSF50965">
    <property type="entry name" value="Galactose oxidase, central domain"/>
    <property type="match status" value="1"/>
</dbReference>
<dbReference type="GO" id="GO:0005621">
    <property type="term" value="C:cellular bud scar"/>
    <property type="evidence" value="ECO:0007669"/>
    <property type="project" value="EnsemblFungi"/>
</dbReference>
<dbReference type="OrthoDB" id="2503993at2759"/>
<keyword evidence="2" id="KW-0472">Membrane</keyword>
<evidence type="ECO:0000313" key="8">
    <source>
        <dbReference type="Proteomes" id="UP000190274"/>
    </source>
</evidence>
<dbReference type="InterPro" id="IPR011043">
    <property type="entry name" value="Gal_Oxase/kelch_b-propeller"/>
</dbReference>
<evidence type="ECO:0000256" key="2">
    <source>
        <dbReference type="SAM" id="Phobius"/>
    </source>
</evidence>
<evidence type="ECO:0000256" key="3">
    <source>
        <dbReference type="SAM" id="SignalP"/>
    </source>
</evidence>
<organism evidence="7 8">
    <name type="scientific">Lachancea dasiensis</name>
    <dbReference type="NCBI Taxonomy" id="1072105"/>
    <lineage>
        <taxon>Eukaryota</taxon>
        <taxon>Fungi</taxon>
        <taxon>Dikarya</taxon>
        <taxon>Ascomycota</taxon>
        <taxon>Saccharomycotina</taxon>
        <taxon>Saccharomycetes</taxon>
        <taxon>Saccharomycetales</taxon>
        <taxon>Saccharomycetaceae</taxon>
        <taxon>Lachancea</taxon>
    </lineage>
</organism>
<feature type="domain" description="Rax2-like third" evidence="6">
    <location>
        <begin position="430"/>
        <end position="580"/>
    </location>
</feature>
<keyword evidence="3" id="KW-0732">Signal</keyword>
<evidence type="ECO:0000259" key="6">
    <source>
        <dbReference type="Pfam" id="PF20843"/>
    </source>
</evidence>
<dbReference type="Pfam" id="PF20842">
    <property type="entry name" value="Rax2_2"/>
    <property type="match status" value="1"/>
</dbReference>
<accession>A0A1G4JIV0</accession>
<dbReference type="Pfam" id="PF20843">
    <property type="entry name" value="Rax2_3"/>
    <property type="match status" value="1"/>
</dbReference>
<dbReference type="InterPro" id="IPR024982">
    <property type="entry name" value="Rax2-like_C"/>
</dbReference>
<feature type="domain" description="Rax2-like C-terminal" evidence="4">
    <location>
        <begin position="885"/>
        <end position="1119"/>
    </location>
</feature>
<gene>
    <name evidence="7" type="ORF">LADA_0F03510G</name>
</gene>
<feature type="transmembrane region" description="Helical" evidence="2">
    <location>
        <begin position="1165"/>
        <end position="1193"/>
    </location>
</feature>
<dbReference type="GO" id="GO:0007120">
    <property type="term" value="P:axial cellular bud site selection"/>
    <property type="evidence" value="ECO:0007669"/>
    <property type="project" value="EnsemblFungi"/>
</dbReference>
<keyword evidence="2" id="KW-1133">Transmembrane helix</keyword>
<dbReference type="PANTHER" id="PTHR31778:SF2">
    <property type="entry name" value="BUD SITE SELECTION PROTEIN RAX2"/>
    <property type="match status" value="1"/>
</dbReference>
<dbReference type="AlphaFoldDB" id="A0A1G4JIV0"/>
<dbReference type="GO" id="GO:1902929">
    <property type="term" value="C:plasma membrane of growing cell tip"/>
    <property type="evidence" value="ECO:0007669"/>
    <property type="project" value="TreeGrafter"/>
</dbReference>
<dbReference type="EMBL" id="LT598458">
    <property type="protein sequence ID" value="SCU90358.1"/>
    <property type="molecule type" value="Genomic_DNA"/>
</dbReference>
<feature type="signal peptide" evidence="3">
    <location>
        <begin position="1"/>
        <end position="20"/>
    </location>
</feature>
<sequence length="1224" mass="134158">MRVQKLLGLSSAILTAGSLCAGSQLVNIEKQLGIDRIDLPHLDLSASSNNNIQLLGNFEDLNIYRYSGQSNFTGQRESNSSNSQKLIYLSNNTLVELYSPSNSNETFQVDHIVPLGSDSFILSGSGVIDNHKLERQILLNLSTLSYKPIFDQDLKQVNAIEVVNDKVYFGGTFTYEYSNQTVHSIIAWDAIQEKIEVLPFGGFNPNSNVNSIIQWDEENLIFAGNFTTVEKESALMSNTTLSNSSNTTVPELSHEISLKSATMSSTGEIHEDQLICPSLSSDSLGWLQRDTTEGGFEVTLGKQTRASKIRVYNSPNEQDQVSLFRVLTSPANGIMNLTYLDPSTGNLKSCDAWCPLLSTSNLTAAASATTLTERAKFLHNRTTVEWSTLFQDFAFVNDVPISSLNFEALASYGSNVGLRSIELFEEQISVYANNSLNYPSCEASSSEFSAELSPSFSWHQGSAQSSYVYTTFDNTHAETPSVKYSLNVLYPGNYTINLLTPGCLADSSCDGRGTVNATFYDGLNKNLLSTKILYQNNDYDKYDNLYAGHLEGSYELEVIYHEPIVRDADQFTMVADEIEIFVVDFASSVFDYSDETVFNGLVQYSVNNQSLYTHGADHNSTIDLAKYAQTVFPKYSELYAARYKENLTLLTSSGDISTFKWDSNSKEWSSDVSRIGTKIRGLSTFSGGLVITGSFNESSTGALGFNGTLFSFPVPESTSRVCNLTLEGHEFLMFDNHYAINVSTQDVAKNTSKLSFSASSSGSNYANDILLQGDVVRNDYTELNGAFPISPQLSKASQALPLFSGKIPYDAIYIDNSTAVYSYFNTQANSGSYGALSVKNNSQISDLSYEWSNNVAAMAYLEDESMLAIGLEKQSIGPQFILRNLSTNENVADFSWHDEVSLNAFIFFERNNSVLVGGSFALNDTNCSGLCLYNYRDMQWSAFFNDSIRGNVSSMQLLNKTCLLVSGSFNVNGTSHANIATISLEDGSSQIISEGDEIVTSYISTEDSLENSIAVSKQKIRGYANGGWKTISSEFTSDSVFGEAHAFSLAENSGRTKRQNSQKVIVVTGNLIHEKFGNINAAIFDFNSWLPFLSTTKAISNSLTNSPQIFSNQDISSKNSYDGYLHNIVSGNPISSSGPSSHPSASSQPMPSNNTQSSGNIDRGFIVLIGLALSMATLAVLGILGTALSYFFGDSGDRYQSVKPRIDESEMIDTVPPEKLMKFI</sequence>
<feature type="region of interest" description="Disordered" evidence="1">
    <location>
        <begin position="1135"/>
        <end position="1156"/>
    </location>
</feature>
<dbReference type="InterPro" id="IPR048265">
    <property type="entry name" value="Rax2-like_third"/>
</dbReference>
<dbReference type="GO" id="GO:0008104">
    <property type="term" value="P:intracellular protein localization"/>
    <property type="evidence" value="ECO:0007669"/>
    <property type="project" value="EnsemblFungi"/>
</dbReference>
<keyword evidence="8" id="KW-1185">Reference proteome</keyword>
<dbReference type="STRING" id="1266660.A0A1G4JIV0"/>
<name>A0A1G4JIV0_9SACH</name>